<dbReference type="SUPFAM" id="SSF100939">
    <property type="entry name" value="SPOC domain-like"/>
    <property type="match status" value="1"/>
</dbReference>
<dbReference type="PANTHER" id="PTHR41251">
    <property type="entry name" value="NON-HOMOLOGOUS END JOINING PROTEIN KU"/>
    <property type="match status" value="1"/>
</dbReference>
<name>A0A6M3JDZ0_9ZZZZ</name>
<reference evidence="3" key="1">
    <citation type="submission" date="2020-03" db="EMBL/GenBank/DDBJ databases">
        <title>The deep terrestrial virosphere.</title>
        <authorList>
            <person name="Holmfeldt K."/>
            <person name="Nilsson E."/>
            <person name="Simone D."/>
            <person name="Lopez-Fernandez M."/>
            <person name="Wu X."/>
            <person name="de Brujin I."/>
            <person name="Lundin D."/>
            <person name="Andersson A."/>
            <person name="Bertilsson S."/>
            <person name="Dopson M."/>
        </authorList>
    </citation>
    <scope>NUCLEOTIDE SEQUENCE</scope>
    <source>
        <strain evidence="3">MM415A09046</strain>
        <strain evidence="4">MM415B08011</strain>
    </source>
</reference>
<protein>
    <submittedName>
        <fullName evidence="3">Putative DNA repair protein</fullName>
    </submittedName>
</protein>
<accession>A0A6M3JDZ0</accession>
<dbReference type="Pfam" id="PF02735">
    <property type="entry name" value="Ku"/>
    <property type="match status" value="1"/>
</dbReference>
<dbReference type="GO" id="GO:0006303">
    <property type="term" value="P:double-strand break repair via nonhomologous end joining"/>
    <property type="evidence" value="ECO:0007669"/>
    <property type="project" value="InterPro"/>
</dbReference>
<gene>
    <name evidence="3" type="ORF">MM415A09046_0008</name>
    <name evidence="4" type="ORF">MM415B08011_0008</name>
</gene>
<feature type="domain" description="Ku" evidence="2">
    <location>
        <begin position="6"/>
        <end position="168"/>
    </location>
</feature>
<dbReference type="InterPro" id="IPR006164">
    <property type="entry name" value="DNA_bd_Ku70/Ku80"/>
</dbReference>
<evidence type="ECO:0000259" key="2">
    <source>
        <dbReference type="Pfam" id="PF02735"/>
    </source>
</evidence>
<dbReference type="PANTHER" id="PTHR41251:SF1">
    <property type="entry name" value="NON-HOMOLOGOUS END JOINING PROTEIN KU"/>
    <property type="match status" value="1"/>
</dbReference>
<dbReference type="AlphaFoldDB" id="A0A6M3JDZ0"/>
<keyword evidence="1" id="KW-0238">DNA-binding</keyword>
<sequence>MLSIQLGLVKIPCMLVNYANSRYSTSGLHQFSSCCSARVRQKKICEDCGKEVNNIEIRRGLDKDTILSEGQEERLKEVLESGIIEVVSIKEDINLTNLIPFIQKTQLILPSINKGYKKTDIKTFFSFKSALEELNKVCFVKLIQRGLEHLGILMVYNGDLTFFEIPFKHYNNLKEIIRLKEQVDNVLRLDKINNPTEFKAQAEGFINNFSTEKGLDEIEEKKLLLLKKFVSDIRDNVVTEELQETNINEEINPFL</sequence>
<dbReference type="InterPro" id="IPR009187">
    <property type="entry name" value="Prok_Ku"/>
</dbReference>
<organism evidence="3">
    <name type="scientific">viral metagenome</name>
    <dbReference type="NCBI Taxonomy" id="1070528"/>
    <lineage>
        <taxon>unclassified sequences</taxon>
        <taxon>metagenomes</taxon>
        <taxon>organismal metagenomes</taxon>
    </lineage>
</organism>
<dbReference type="GO" id="GO:0003690">
    <property type="term" value="F:double-stranded DNA binding"/>
    <property type="evidence" value="ECO:0007669"/>
    <property type="project" value="TreeGrafter"/>
</dbReference>
<dbReference type="EMBL" id="MT141583">
    <property type="protein sequence ID" value="QJA68073.1"/>
    <property type="molecule type" value="Genomic_DNA"/>
</dbReference>
<evidence type="ECO:0000313" key="3">
    <source>
        <dbReference type="EMBL" id="QJA68073.1"/>
    </source>
</evidence>
<dbReference type="InterPro" id="IPR016194">
    <property type="entry name" value="SPOC-like_C_dom_sf"/>
</dbReference>
<dbReference type="EMBL" id="MT143412">
    <property type="protein sequence ID" value="QJA96564.1"/>
    <property type="molecule type" value="Genomic_DNA"/>
</dbReference>
<proteinExistence type="predicted"/>
<evidence type="ECO:0000313" key="4">
    <source>
        <dbReference type="EMBL" id="QJA96564.1"/>
    </source>
</evidence>
<evidence type="ECO:0000256" key="1">
    <source>
        <dbReference type="ARBA" id="ARBA00023125"/>
    </source>
</evidence>